<feature type="transmembrane region" description="Helical" evidence="5">
    <location>
        <begin position="233"/>
        <end position="257"/>
    </location>
</feature>
<feature type="compositionally biased region" description="Low complexity" evidence="4">
    <location>
        <begin position="435"/>
        <end position="445"/>
    </location>
</feature>
<protein>
    <submittedName>
        <fullName evidence="7">MFS transporter</fullName>
    </submittedName>
</protein>
<reference evidence="7 8" key="1">
    <citation type="submission" date="2017-08" db="EMBL/GenBank/DDBJ databases">
        <authorList>
            <person name="Park S.-J."/>
            <person name="Kim H."/>
        </authorList>
    </citation>
    <scope>NUCLEOTIDE SEQUENCE [LARGE SCALE GENOMIC DNA]</scope>
    <source>
        <strain evidence="8">ye3</strain>
    </source>
</reference>
<dbReference type="Pfam" id="PF07690">
    <property type="entry name" value="MFS_1"/>
    <property type="match status" value="1"/>
</dbReference>
<feature type="transmembrane region" description="Helical" evidence="5">
    <location>
        <begin position="326"/>
        <end position="349"/>
    </location>
</feature>
<dbReference type="InterPro" id="IPR047200">
    <property type="entry name" value="MFS_YcaD-like"/>
</dbReference>
<dbReference type="CDD" id="cd17477">
    <property type="entry name" value="MFS_YcaD_like"/>
    <property type="match status" value="1"/>
</dbReference>
<dbReference type="Proteomes" id="UP000283474">
    <property type="component" value="Chromosome"/>
</dbReference>
<dbReference type="PROSITE" id="PS50850">
    <property type="entry name" value="MFS"/>
    <property type="match status" value="1"/>
</dbReference>
<dbReference type="GO" id="GO:0022857">
    <property type="term" value="F:transmembrane transporter activity"/>
    <property type="evidence" value="ECO:0007669"/>
    <property type="project" value="InterPro"/>
</dbReference>
<evidence type="ECO:0000256" key="3">
    <source>
        <dbReference type="ARBA" id="ARBA00023136"/>
    </source>
</evidence>
<evidence type="ECO:0000256" key="2">
    <source>
        <dbReference type="ARBA" id="ARBA00022989"/>
    </source>
</evidence>
<name>A0A410G893_9BURK</name>
<feature type="transmembrane region" description="Helical" evidence="5">
    <location>
        <begin position="264"/>
        <end position="283"/>
    </location>
</feature>
<feature type="transmembrane region" description="Helical" evidence="5">
    <location>
        <begin position="158"/>
        <end position="177"/>
    </location>
</feature>
<keyword evidence="1 5" id="KW-0812">Transmembrane</keyword>
<dbReference type="OrthoDB" id="9810614at2"/>
<dbReference type="InterPro" id="IPR011701">
    <property type="entry name" value="MFS"/>
</dbReference>
<feature type="transmembrane region" description="Helical" evidence="5">
    <location>
        <begin position="198"/>
        <end position="221"/>
    </location>
</feature>
<feature type="domain" description="Major facilitator superfamily (MFS) profile" evidence="6">
    <location>
        <begin position="1"/>
        <end position="377"/>
    </location>
</feature>
<feature type="transmembrane region" description="Helical" evidence="5">
    <location>
        <begin position="73"/>
        <end position="91"/>
    </location>
</feature>
<dbReference type="RefSeq" id="WP_128353584.1">
    <property type="nucleotide sequence ID" value="NZ_CP022987.1"/>
</dbReference>
<keyword evidence="8" id="KW-1185">Reference proteome</keyword>
<feature type="transmembrane region" description="Helical" evidence="5">
    <location>
        <begin position="355"/>
        <end position="372"/>
    </location>
</feature>
<sequence length="465" mass="50272">MVQMIGAFFSLYLATLLLLAGSGLFNTYMGLRLTSQSVSEVWVGGLIAVYYLGLVFGARIGHKIIIRVGHIRAYAATAAIVTITVLVLALVDNLWTWLGFRFVAGIAMVTQFMVLESWLNEQTENHQRGRVFAFYMVFSSCGTVLGQLSLTLFPTLDYRPLIFAAMCSALCLVPIALTRRLHPALQLPAPLQVKYYMARVPLSLTVLFVAGTLTGAFYGLAPVYALHQGLSNSQVAVFLAASVATGLLAQWPLGWLADRMNRVLMIRISAMVLLLLAVPLWGWGWTFSFTALVAFSCAFGALQFTLYPLGAAFANDNVEQERRVGLSAILYMVYGLGACVGPLVAGLLMRELDSSMYFVFVSVCAAILVLVIRPQRVTGANLTEDAPTHFVAMSDSLQSSNVVAALDPRVDVEHDVSFEPVEEAEPPVEEDDPDAAPVAVDAGLAGDEDDDGGNGQGDTRRVDPG</sequence>
<keyword evidence="3 5" id="KW-0472">Membrane</keyword>
<dbReference type="EMBL" id="CP022987">
    <property type="protein sequence ID" value="QAA92534.1"/>
    <property type="molecule type" value="Genomic_DNA"/>
</dbReference>
<gene>
    <name evidence="7" type="ORF">CKA81_00735</name>
</gene>
<feature type="compositionally biased region" description="Acidic residues" evidence="4">
    <location>
        <begin position="420"/>
        <end position="434"/>
    </location>
</feature>
<dbReference type="GO" id="GO:0005886">
    <property type="term" value="C:plasma membrane"/>
    <property type="evidence" value="ECO:0007669"/>
    <property type="project" value="TreeGrafter"/>
</dbReference>
<evidence type="ECO:0000256" key="4">
    <source>
        <dbReference type="SAM" id="MobiDB-lite"/>
    </source>
</evidence>
<organism evidence="7 8">
    <name type="scientific">Pollutimonas thiosulfatoxidans</name>
    <dbReference type="NCBI Taxonomy" id="2028345"/>
    <lineage>
        <taxon>Bacteria</taxon>
        <taxon>Pseudomonadati</taxon>
        <taxon>Pseudomonadota</taxon>
        <taxon>Betaproteobacteria</taxon>
        <taxon>Burkholderiales</taxon>
        <taxon>Alcaligenaceae</taxon>
        <taxon>Pollutimonas</taxon>
    </lineage>
</organism>
<dbReference type="InterPro" id="IPR020846">
    <property type="entry name" value="MFS_dom"/>
</dbReference>
<dbReference type="InterPro" id="IPR036259">
    <property type="entry name" value="MFS_trans_sf"/>
</dbReference>
<dbReference type="PANTHER" id="PTHR23521">
    <property type="entry name" value="TRANSPORTER MFS SUPERFAMILY"/>
    <property type="match status" value="1"/>
</dbReference>
<evidence type="ECO:0000313" key="7">
    <source>
        <dbReference type="EMBL" id="QAA92534.1"/>
    </source>
</evidence>
<keyword evidence="2 5" id="KW-1133">Transmembrane helix</keyword>
<evidence type="ECO:0000313" key="8">
    <source>
        <dbReference type="Proteomes" id="UP000283474"/>
    </source>
</evidence>
<feature type="transmembrane region" description="Helical" evidence="5">
    <location>
        <begin position="289"/>
        <end position="314"/>
    </location>
</feature>
<dbReference type="KEGG" id="pus:CKA81_00735"/>
<feature type="region of interest" description="Disordered" evidence="4">
    <location>
        <begin position="416"/>
        <end position="465"/>
    </location>
</feature>
<proteinExistence type="predicted"/>
<evidence type="ECO:0000259" key="6">
    <source>
        <dbReference type="PROSITE" id="PS50850"/>
    </source>
</evidence>
<dbReference type="FunFam" id="1.20.1250.20:FF:000327">
    <property type="entry name" value="Transporter, MFS superfamily"/>
    <property type="match status" value="1"/>
</dbReference>
<dbReference type="SUPFAM" id="SSF103473">
    <property type="entry name" value="MFS general substrate transporter"/>
    <property type="match status" value="1"/>
</dbReference>
<dbReference type="AlphaFoldDB" id="A0A410G893"/>
<evidence type="ECO:0000256" key="1">
    <source>
        <dbReference type="ARBA" id="ARBA00022692"/>
    </source>
</evidence>
<evidence type="ECO:0000256" key="5">
    <source>
        <dbReference type="SAM" id="Phobius"/>
    </source>
</evidence>
<dbReference type="Gene3D" id="1.20.1250.20">
    <property type="entry name" value="MFS general substrate transporter like domains"/>
    <property type="match status" value="2"/>
</dbReference>
<feature type="transmembrane region" description="Helical" evidence="5">
    <location>
        <begin position="41"/>
        <end position="61"/>
    </location>
</feature>
<feature type="transmembrane region" description="Helical" evidence="5">
    <location>
        <begin position="131"/>
        <end position="152"/>
    </location>
</feature>
<accession>A0A410G893</accession>
<dbReference type="PANTHER" id="PTHR23521:SF3">
    <property type="entry name" value="MFS TRANSPORTER"/>
    <property type="match status" value="1"/>
</dbReference>
<feature type="transmembrane region" description="Helical" evidence="5">
    <location>
        <begin position="97"/>
        <end position="119"/>
    </location>
</feature>